<evidence type="ECO:0000313" key="3">
    <source>
        <dbReference type="EMBL" id="AAF12514.1"/>
    </source>
</evidence>
<feature type="transmembrane region" description="Helical" evidence="2">
    <location>
        <begin position="315"/>
        <end position="336"/>
    </location>
</feature>
<feature type="transmembrane region" description="Helical" evidence="2">
    <location>
        <begin position="586"/>
        <end position="604"/>
    </location>
</feature>
<dbReference type="STRING" id="243230.DR_A0305"/>
<evidence type="ECO:0000256" key="1">
    <source>
        <dbReference type="SAM" id="MobiDB-lite"/>
    </source>
</evidence>
<accession>Q9RYK7</accession>
<keyword evidence="4" id="KW-1185">Reference proteome</keyword>
<feature type="transmembrane region" description="Helical" evidence="2">
    <location>
        <begin position="370"/>
        <end position="386"/>
    </location>
</feature>
<feature type="transmembrane region" description="Helical" evidence="2">
    <location>
        <begin position="267"/>
        <end position="285"/>
    </location>
</feature>
<protein>
    <submittedName>
        <fullName evidence="3">Uncharacterized protein</fullName>
    </submittedName>
</protein>
<dbReference type="Proteomes" id="UP000002524">
    <property type="component" value="Chromosome 2"/>
</dbReference>
<feature type="transmembrane region" description="Helical" evidence="2">
    <location>
        <begin position="398"/>
        <end position="418"/>
    </location>
</feature>
<name>Q9RYK7_DEIRA</name>
<feature type="transmembrane region" description="Helical" evidence="2">
    <location>
        <begin position="509"/>
        <end position="529"/>
    </location>
</feature>
<feature type="transmembrane region" description="Helical" evidence="2">
    <location>
        <begin position="240"/>
        <end position="260"/>
    </location>
</feature>
<proteinExistence type="predicted"/>
<feature type="transmembrane region" description="Helical" evidence="2">
    <location>
        <begin position="484"/>
        <end position="502"/>
    </location>
</feature>
<feature type="transmembrane region" description="Helical" evidence="2">
    <location>
        <begin position="610"/>
        <end position="631"/>
    </location>
</feature>
<feature type="transmembrane region" description="Helical" evidence="2">
    <location>
        <begin position="535"/>
        <end position="553"/>
    </location>
</feature>
<dbReference type="PIR" id="F75584">
    <property type="entry name" value="F75584"/>
</dbReference>
<dbReference type="EnsemblBacteria" id="AAF12514">
    <property type="protein sequence ID" value="AAF12514"/>
    <property type="gene ID" value="DR_A0305"/>
</dbReference>
<feature type="transmembrane region" description="Helical" evidence="2">
    <location>
        <begin position="424"/>
        <end position="441"/>
    </location>
</feature>
<feature type="compositionally biased region" description="Basic and acidic residues" evidence="1">
    <location>
        <begin position="640"/>
        <end position="649"/>
    </location>
</feature>
<dbReference type="AlphaFoldDB" id="Q9RYK7"/>
<feature type="transmembrane region" description="Helical" evidence="2">
    <location>
        <begin position="199"/>
        <end position="220"/>
    </location>
</feature>
<keyword evidence="2" id="KW-0812">Transmembrane</keyword>
<dbReference type="HOGENOM" id="CLU_389198_0_0_0"/>
<feature type="transmembrane region" description="Helical" evidence="2">
    <location>
        <begin position="348"/>
        <end position="364"/>
    </location>
</feature>
<dbReference type="PATRIC" id="fig|243230.17.peg.3195"/>
<feature type="transmembrane region" description="Helical" evidence="2">
    <location>
        <begin position="166"/>
        <end position="187"/>
    </location>
</feature>
<gene>
    <name evidence="3" type="ordered locus">DR_A0305</name>
</gene>
<feature type="transmembrane region" description="Helical" evidence="2">
    <location>
        <begin position="126"/>
        <end position="146"/>
    </location>
</feature>
<sequence length="709" mass="73467">MWMLADDIGRWSILALAAVLLLVTAAVGGLLPHLRAVNTGEVEHSAGEMPQGENRLDLLPDAPETWRAALTSVLGVAGALPVGWLVAALNHEPLGRWASGDWDGASLPLLDREILGRALHVSPHPLPALLLWLVFAGLALLLPLTLLRSRGVVAPDASGSADIRDAGVRLGAAWATLTPSALFALAVGTALSGPGARTAATLGTAALALLGLSAAAWWAWQRARPQNETQDAEATLAGTLSSSLTAGATGVAASLLITLLGARTEPLGLAALAGTLLLVGLYGHSRLSVWLGAAGLSLTALWGLDLPPSPGEEGFWTPLLRVSPALVGLAGALRAAQWRARHPHTPPLAWLAGLCGAVLVLGLGTGDSTLLLLLTLALSGVAWLAHRSSALAPDLRGTLYWGALPGLLLGGFLIARAVGGGAHASRLLLVGSLAAALTALLTARQAQGGREKLGQAKLGQRIAEAGGLVLLALALTFMARPAQFAPALALTALVAALLPLRVRGERVRWLLLLGLPALAWQWLASSALWQEEANAQPLALLGAWLLLLVSWLTQDDTGRRWLSARVPARSALVLRRLPRLASAQQTLWFAVFLGVAVTAGVFLSPEAIGGWLLTGSGAVMAVGISACARAATRRRRGRPRPLDDGPESGHRRRTQGRWPGRRDLFPAGGGPRPRRARHRPEPAAARRPGAAPPPGGPGPCPGEGGEGRA</sequence>
<feature type="region of interest" description="Disordered" evidence="1">
    <location>
        <begin position="630"/>
        <end position="709"/>
    </location>
</feature>
<evidence type="ECO:0000313" key="4">
    <source>
        <dbReference type="Proteomes" id="UP000002524"/>
    </source>
</evidence>
<dbReference type="PaxDb" id="243230-DR_A0305"/>
<keyword evidence="2" id="KW-1133">Transmembrane helix</keyword>
<dbReference type="EMBL" id="AE001825">
    <property type="protein sequence ID" value="AAF12514.1"/>
    <property type="molecule type" value="Genomic_DNA"/>
</dbReference>
<feature type="transmembrane region" description="Helical" evidence="2">
    <location>
        <begin position="66"/>
        <end position="89"/>
    </location>
</feature>
<dbReference type="KEGG" id="dra:DR_A0305"/>
<feature type="transmembrane region" description="Helical" evidence="2">
    <location>
        <begin position="462"/>
        <end position="478"/>
    </location>
</feature>
<reference evidence="3 4" key="1">
    <citation type="journal article" date="1999" name="Science">
        <title>Genome sequence of the radioresistant bacterium Deinococcus radiodurans R1.</title>
        <authorList>
            <person name="White O."/>
            <person name="Eisen J.A."/>
            <person name="Heidelberg J.F."/>
            <person name="Hickey E.K."/>
            <person name="Peterson J.D."/>
            <person name="Dodson R.J."/>
            <person name="Haft D.H."/>
            <person name="Gwinn M.L."/>
            <person name="Nelson W.C."/>
            <person name="Richardson D.L."/>
            <person name="Moffat K.S."/>
            <person name="Qin H."/>
            <person name="Jiang L."/>
            <person name="Pamphile W."/>
            <person name="Crosby M."/>
            <person name="Shen M."/>
            <person name="Vamathevan J.J."/>
            <person name="Lam P."/>
            <person name="McDonald L."/>
            <person name="Utterback T."/>
            <person name="Zalewski C."/>
            <person name="Makarova K.S."/>
            <person name="Aravind L."/>
            <person name="Daly M.J."/>
            <person name="Minton K.W."/>
            <person name="Fleischmann R.D."/>
            <person name="Ketchum K.A."/>
            <person name="Nelson K.E."/>
            <person name="Salzberg S."/>
            <person name="Smith H.O."/>
            <person name="Venter J.C."/>
            <person name="Fraser C.M."/>
        </authorList>
    </citation>
    <scope>NUCLEOTIDE SEQUENCE [LARGE SCALE GENOMIC DNA]</scope>
    <source>
        <strain evidence="4">ATCC 13939 / DSM 20539 / JCM 16871 / LMG 4051 / NBRC 15346 / NCIMB 9279 / R1 / VKM B-1422</strain>
    </source>
</reference>
<organism evidence="3 4">
    <name type="scientific">Deinococcus radiodurans (strain ATCC 13939 / DSM 20539 / JCM 16871 / CCUG 27074 / LMG 4051 / NBRC 15346 / NCIMB 9279 / VKM B-1422 / R1)</name>
    <dbReference type="NCBI Taxonomy" id="243230"/>
    <lineage>
        <taxon>Bacteria</taxon>
        <taxon>Thermotogati</taxon>
        <taxon>Deinococcota</taxon>
        <taxon>Deinococci</taxon>
        <taxon>Deinococcales</taxon>
        <taxon>Deinococcaceae</taxon>
        <taxon>Deinococcus</taxon>
    </lineage>
</organism>
<keyword evidence="2" id="KW-0472">Membrane</keyword>
<feature type="compositionally biased region" description="Pro residues" evidence="1">
    <location>
        <begin position="690"/>
        <end position="700"/>
    </location>
</feature>
<evidence type="ECO:0000256" key="2">
    <source>
        <dbReference type="SAM" id="Phobius"/>
    </source>
</evidence>
<dbReference type="InParanoid" id="Q9RYK7"/>